<evidence type="ECO:0000313" key="2">
    <source>
        <dbReference type="Proteomes" id="UP000190965"/>
    </source>
</evidence>
<proteinExistence type="predicted"/>
<dbReference type="AlphaFoldDB" id="A0A1T2YHV0"/>
<dbReference type="EMBL" id="MSDF01000024">
    <property type="protein sequence ID" value="OPA91687.1"/>
    <property type="molecule type" value="Genomic_DNA"/>
</dbReference>
<dbReference type="Proteomes" id="UP000190965">
    <property type="component" value="Unassembled WGS sequence"/>
</dbReference>
<dbReference type="OrthoDB" id="2850580at2"/>
<accession>A0A1T2YHV0</accession>
<dbReference type="RefSeq" id="WP_078741252.1">
    <property type="nucleotide sequence ID" value="NZ_MSDF01000024.1"/>
</dbReference>
<protein>
    <submittedName>
        <fullName evidence="1">Uncharacterized protein</fullName>
    </submittedName>
</protein>
<gene>
    <name evidence="1" type="ORF">BFW87_18845</name>
</gene>
<organism evidence="1 2">
    <name type="scientific">Pseudomonas fluorescens</name>
    <dbReference type="NCBI Taxonomy" id="294"/>
    <lineage>
        <taxon>Bacteria</taxon>
        <taxon>Pseudomonadati</taxon>
        <taxon>Pseudomonadota</taxon>
        <taxon>Gammaproteobacteria</taxon>
        <taxon>Pseudomonadales</taxon>
        <taxon>Pseudomonadaceae</taxon>
        <taxon>Pseudomonas</taxon>
    </lineage>
</organism>
<reference evidence="1 2" key="1">
    <citation type="submission" date="2016-12" db="EMBL/GenBank/DDBJ databases">
        <title>Draft genome sequences of seven strains of Pseudomonas fluorescens that produce 4-formylaminooxyvinylglycine.</title>
        <authorList>
            <person name="Okrent R.A."/>
            <person name="Manning V.A."/>
            <person name="Trippe K.M."/>
        </authorList>
    </citation>
    <scope>NUCLEOTIDE SEQUENCE [LARGE SCALE GENOMIC DNA]</scope>
    <source>
        <strain evidence="1 2">P5A</strain>
    </source>
</reference>
<name>A0A1T2YHV0_PSEFL</name>
<comment type="caution">
    <text evidence="1">The sequence shown here is derived from an EMBL/GenBank/DDBJ whole genome shotgun (WGS) entry which is preliminary data.</text>
</comment>
<evidence type="ECO:0000313" key="1">
    <source>
        <dbReference type="EMBL" id="OPA91687.1"/>
    </source>
</evidence>
<sequence length="151" mass="16367">MEETLSSIFMRTKGKPINFNGKTVVAIMEIEITKPSTVFSIRRLGATNGRVQGLALKAVSGQIVVDGSGDGCPEIILWSDTSPDAVEIEVFSKFGNTLKIWNVWKSTFGMNAWVGNAGIHVCGPDGKMTLECSDGVGDVDFSDYVVVFEER</sequence>